<keyword evidence="5" id="KW-1185">Reference proteome</keyword>
<sequence>MDMSDEATTASCPFEQDCSALYTSSGDADLAAMDHDKAIELYSSAIDLSSSSSTDTMFEKRCRARLGKMLWEDALLDAQKIAELNPLSYLGHQLKHEALHGARQYDEAIAAFEFMLSN</sequence>
<dbReference type="STRING" id="180088.A0A1J8QZJ6"/>
<name>A0A1J8QZJ6_9AGAM</name>
<evidence type="ECO:0000313" key="5">
    <source>
        <dbReference type="Proteomes" id="UP000183567"/>
    </source>
</evidence>
<dbReference type="EMBL" id="LVVM01003450">
    <property type="protein sequence ID" value="OJA14890.1"/>
    <property type="molecule type" value="Genomic_DNA"/>
</dbReference>
<dbReference type="AlphaFoldDB" id="A0A1J8QZJ6"/>
<organism evidence="4 5">
    <name type="scientific">Rhizopogon vesiculosus</name>
    <dbReference type="NCBI Taxonomy" id="180088"/>
    <lineage>
        <taxon>Eukaryota</taxon>
        <taxon>Fungi</taxon>
        <taxon>Dikarya</taxon>
        <taxon>Basidiomycota</taxon>
        <taxon>Agaricomycotina</taxon>
        <taxon>Agaricomycetes</taxon>
        <taxon>Agaricomycetidae</taxon>
        <taxon>Boletales</taxon>
        <taxon>Suillineae</taxon>
        <taxon>Rhizopogonaceae</taxon>
        <taxon>Rhizopogon</taxon>
    </lineage>
</organism>
<dbReference type="PANTHER" id="PTHR22904">
    <property type="entry name" value="TPR REPEAT CONTAINING PROTEIN"/>
    <property type="match status" value="1"/>
</dbReference>
<dbReference type="Gene3D" id="1.25.40.10">
    <property type="entry name" value="Tetratricopeptide repeat domain"/>
    <property type="match status" value="1"/>
</dbReference>
<evidence type="ECO:0000313" key="4">
    <source>
        <dbReference type="EMBL" id="OJA14890.1"/>
    </source>
</evidence>
<gene>
    <name evidence="4" type="ORF">AZE42_13467</name>
</gene>
<evidence type="ECO:0000256" key="3">
    <source>
        <dbReference type="PROSITE-ProRule" id="PRU00339"/>
    </source>
</evidence>
<feature type="repeat" description="TPR" evidence="3">
    <location>
        <begin position="19"/>
        <end position="52"/>
    </location>
</feature>
<dbReference type="GO" id="GO:0051879">
    <property type="term" value="F:Hsp90 protein binding"/>
    <property type="evidence" value="ECO:0007669"/>
    <property type="project" value="TreeGrafter"/>
</dbReference>
<proteinExistence type="predicted"/>
<dbReference type="Proteomes" id="UP000183567">
    <property type="component" value="Unassembled WGS sequence"/>
</dbReference>
<dbReference type="InterPro" id="IPR011990">
    <property type="entry name" value="TPR-like_helical_dom_sf"/>
</dbReference>
<dbReference type="OrthoDB" id="2423701at2759"/>
<feature type="non-terminal residue" evidence="4">
    <location>
        <position position="118"/>
    </location>
</feature>
<keyword evidence="2 3" id="KW-0802">TPR repeat</keyword>
<dbReference type="SUPFAM" id="SSF48452">
    <property type="entry name" value="TPR-like"/>
    <property type="match status" value="1"/>
</dbReference>
<dbReference type="InterPro" id="IPR019734">
    <property type="entry name" value="TPR_rpt"/>
</dbReference>
<evidence type="ECO:0000256" key="1">
    <source>
        <dbReference type="ARBA" id="ARBA00022737"/>
    </source>
</evidence>
<dbReference type="PANTHER" id="PTHR22904:SF523">
    <property type="entry name" value="STRESS-INDUCED-PHOSPHOPROTEIN 1"/>
    <property type="match status" value="1"/>
</dbReference>
<comment type="caution">
    <text evidence="4">The sequence shown here is derived from an EMBL/GenBank/DDBJ whole genome shotgun (WGS) entry which is preliminary data.</text>
</comment>
<reference evidence="4 5" key="1">
    <citation type="submission" date="2016-03" db="EMBL/GenBank/DDBJ databases">
        <title>Comparative genomics of the ectomycorrhizal sister species Rhizopogon vinicolor and Rhizopogon vesiculosus (Basidiomycota: Boletales) reveals a divergence of the mating type B locus.</title>
        <authorList>
            <person name="Mujic A.B."/>
            <person name="Kuo A."/>
            <person name="Tritt A."/>
            <person name="Lipzen A."/>
            <person name="Chen C."/>
            <person name="Johnson J."/>
            <person name="Sharma A."/>
            <person name="Barry K."/>
            <person name="Grigoriev I.V."/>
            <person name="Spatafora J.W."/>
        </authorList>
    </citation>
    <scope>NUCLEOTIDE SEQUENCE [LARGE SCALE GENOMIC DNA]</scope>
    <source>
        <strain evidence="4 5">AM-OR11-056</strain>
    </source>
</reference>
<keyword evidence="1" id="KW-0677">Repeat</keyword>
<evidence type="ECO:0000256" key="2">
    <source>
        <dbReference type="ARBA" id="ARBA00022803"/>
    </source>
</evidence>
<protein>
    <submittedName>
        <fullName evidence="4">Uncharacterized protein</fullName>
    </submittedName>
</protein>
<dbReference type="PROSITE" id="PS50005">
    <property type="entry name" value="TPR"/>
    <property type="match status" value="1"/>
</dbReference>
<accession>A0A1J8QZJ6</accession>